<dbReference type="SUPFAM" id="SSF55681">
    <property type="entry name" value="Class II aaRS and biotin synthetases"/>
    <property type="match status" value="1"/>
</dbReference>
<dbReference type="InterPro" id="IPR036754">
    <property type="entry name" value="YbaK/aa-tRNA-synt-asso_dom_sf"/>
</dbReference>
<accession>D1AD08</accession>
<evidence type="ECO:0000256" key="12">
    <source>
        <dbReference type="NCBIfam" id="TIGR00409"/>
    </source>
</evidence>
<keyword evidence="9" id="KW-0648">Protein biosynthesis</keyword>
<evidence type="ECO:0000256" key="9">
    <source>
        <dbReference type="ARBA" id="ARBA00022917"/>
    </source>
</evidence>
<dbReference type="InterPro" id="IPR045864">
    <property type="entry name" value="aa-tRNA-synth_II/BPL/LPL"/>
</dbReference>
<dbReference type="GO" id="GO:0005829">
    <property type="term" value="C:cytosol"/>
    <property type="evidence" value="ECO:0007669"/>
    <property type="project" value="TreeGrafter"/>
</dbReference>
<dbReference type="Gene3D" id="3.40.50.800">
    <property type="entry name" value="Anticodon-binding domain"/>
    <property type="match status" value="1"/>
</dbReference>
<dbReference type="InterPro" id="IPR004154">
    <property type="entry name" value="Anticodon-bd"/>
</dbReference>
<keyword evidence="6 14" id="KW-0436">Ligase</keyword>
<comment type="subunit">
    <text evidence="2">Homodimer.</text>
</comment>
<dbReference type="PRINTS" id="PR01046">
    <property type="entry name" value="TRNASYNTHPRO"/>
</dbReference>
<dbReference type="SUPFAM" id="SSF52954">
    <property type="entry name" value="Class II aaRS ABD-related"/>
    <property type="match status" value="1"/>
</dbReference>
<dbReference type="CDD" id="cd00861">
    <property type="entry name" value="ProRS_anticodon_short"/>
    <property type="match status" value="1"/>
</dbReference>
<evidence type="ECO:0000313" key="14">
    <source>
        <dbReference type="EMBL" id="ACY99317.1"/>
    </source>
</evidence>
<evidence type="ECO:0000256" key="2">
    <source>
        <dbReference type="ARBA" id="ARBA00011738"/>
    </source>
</evidence>
<dbReference type="STRING" id="471852.Tcur_3785"/>
<dbReference type="InterPro" id="IPR036621">
    <property type="entry name" value="Anticodon-bd_dom_sf"/>
</dbReference>
<keyword evidence="10 14" id="KW-0030">Aminoacyl-tRNA synthetase</keyword>
<dbReference type="EMBL" id="CP001738">
    <property type="protein sequence ID" value="ACY99317.1"/>
    <property type="molecule type" value="Genomic_DNA"/>
</dbReference>
<evidence type="ECO:0000256" key="8">
    <source>
        <dbReference type="ARBA" id="ARBA00022840"/>
    </source>
</evidence>
<dbReference type="Pfam" id="PF00587">
    <property type="entry name" value="tRNA-synt_2b"/>
    <property type="match status" value="1"/>
</dbReference>
<dbReference type="RefSeq" id="WP_012854101.1">
    <property type="nucleotide sequence ID" value="NC_013510.1"/>
</dbReference>
<dbReference type="InterPro" id="IPR002316">
    <property type="entry name" value="Pro-tRNA-ligase_IIa"/>
</dbReference>
<dbReference type="InterPro" id="IPR006195">
    <property type="entry name" value="aa-tRNA-synth_II"/>
</dbReference>
<dbReference type="GO" id="GO:0006433">
    <property type="term" value="P:prolyl-tRNA aminoacylation"/>
    <property type="evidence" value="ECO:0007669"/>
    <property type="project" value="UniProtKB-UniRule"/>
</dbReference>
<evidence type="ECO:0000313" key="15">
    <source>
        <dbReference type="Proteomes" id="UP000001918"/>
    </source>
</evidence>
<dbReference type="OrthoDB" id="9809052at2"/>
<reference evidence="14 15" key="1">
    <citation type="journal article" date="2011" name="Stand. Genomic Sci.">
        <title>Complete genome sequence of Thermomonospora curvata type strain (B9).</title>
        <authorList>
            <person name="Chertkov O."/>
            <person name="Sikorski J."/>
            <person name="Nolan M."/>
            <person name="Lapidus A."/>
            <person name="Lucas S."/>
            <person name="Del Rio T.G."/>
            <person name="Tice H."/>
            <person name="Cheng J.F."/>
            <person name="Goodwin L."/>
            <person name="Pitluck S."/>
            <person name="Liolios K."/>
            <person name="Ivanova N."/>
            <person name="Mavromatis K."/>
            <person name="Mikhailova N."/>
            <person name="Ovchinnikova G."/>
            <person name="Pati A."/>
            <person name="Chen A."/>
            <person name="Palaniappan K."/>
            <person name="Djao O.D."/>
            <person name="Land M."/>
            <person name="Hauser L."/>
            <person name="Chang Y.J."/>
            <person name="Jeffries C.D."/>
            <person name="Brettin T."/>
            <person name="Han C."/>
            <person name="Detter J.C."/>
            <person name="Rohde M."/>
            <person name="Goker M."/>
            <person name="Woyke T."/>
            <person name="Bristow J."/>
            <person name="Eisen J.A."/>
            <person name="Markowitz V."/>
            <person name="Hugenholtz P."/>
            <person name="Klenk H.P."/>
            <person name="Kyrpides N.C."/>
        </authorList>
    </citation>
    <scope>NUCLEOTIDE SEQUENCE [LARGE SCALE GENOMIC DNA]</scope>
    <source>
        <strain evidence="15">ATCC 19995 / DSM 43183 / JCM 3096 / KCTC 9072 / NBRC 15933 / NCIMB 10081 / Henssen B9</strain>
    </source>
</reference>
<dbReference type="AlphaFoldDB" id="D1AD08"/>
<evidence type="ECO:0000256" key="1">
    <source>
        <dbReference type="ARBA" id="ARBA00004496"/>
    </source>
</evidence>
<dbReference type="GO" id="GO:0005524">
    <property type="term" value="F:ATP binding"/>
    <property type="evidence" value="ECO:0007669"/>
    <property type="project" value="UniProtKB-KW"/>
</dbReference>
<dbReference type="eggNOG" id="COG0442">
    <property type="taxonomic scope" value="Bacteria"/>
</dbReference>
<dbReference type="GO" id="GO:0002161">
    <property type="term" value="F:aminoacyl-tRNA deacylase activity"/>
    <property type="evidence" value="ECO:0007669"/>
    <property type="project" value="InterPro"/>
</dbReference>
<evidence type="ECO:0000256" key="11">
    <source>
        <dbReference type="ARBA" id="ARBA00047671"/>
    </source>
</evidence>
<dbReference type="InterPro" id="IPR004500">
    <property type="entry name" value="Pro-tRNA-synth_IIa_bac-type"/>
</dbReference>
<evidence type="ECO:0000259" key="13">
    <source>
        <dbReference type="PROSITE" id="PS50862"/>
    </source>
</evidence>
<dbReference type="Gene3D" id="3.90.960.10">
    <property type="entry name" value="YbaK/aminoacyl-tRNA synthetase-associated domain"/>
    <property type="match status" value="1"/>
</dbReference>
<feature type="domain" description="Aminoacyl-transfer RNA synthetases class-II family profile" evidence="13">
    <location>
        <begin position="48"/>
        <end position="462"/>
    </location>
</feature>
<evidence type="ECO:0000256" key="5">
    <source>
        <dbReference type="ARBA" id="ARBA00022490"/>
    </source>
</evidence>
<dbReference type="SUPFAM" id="SSF55826">
    <property type="entry name" value="YbaK/ProRS associated domain"/>
    <property type="match status" value="1"/>
</dbReference>
<evidence type="ECO:0000256" key="4">
    <source>
        <dbReference type="ARBA" id="ARBA00019110"/>
    </source>
</evidence>
<dbReference type="Pfam" id="PF04073">
    <property type="entry name" value="tRNA_edit"/>
    <property type="match status" value="1"/>
</dbReference>
<dbReference type="PROSITE" id="PS50862">
    <property type="entry name" value="AA_TRNA_LIGASE_II"/>
    <property type="match status" value="1"/>
</dbReference>
<dbReference type="Pfam" id="PF03129">
    <property type="entry name" value="HGTP_anticodon"/>
    <property type="match status" value="1"/>
</dbReference>
<dbReference type="GO" id="GO:0004827">
    <property type="term" value="F:proline-tRNA ligase activity"/>
    <property type="evidence" value="ECO:0007669"/>
    <property type="project" value="UniProtKB-UniRule"/>
</dbReference>
<evidence type="ECO:0000256" key="3">
    <source>
        <dbReference type="ARBA" id="ARBA00012831"/>
    </source>
</evidence>
<evidence type="ECO:0000256" key="7">
    <source>
        <dbReference type="ARBA" id="ARBA00022741"/>
    </source>
</evidence>
<dbReference type="CDD" id="cd04334">
    <property type="entry name" value="ProRS-INS"/>
    <property type="match status" value="1"/>
</dbReference>
<keyword evidence="7" id="KW-0547">Nucleotide-binding</keyword>
<dbReference type="Proteomes" id="UP000001918">
    <property type="component" value="Chromosome"/>
</dbReference>
<dbReference type="KEGG" id="tcu:Tcur_3785"/>
<keyword evidence="8" id="KW-0067">ATP-binding</keyword>
<sequence length="565" mass="60921">MRWSRFYAPTLRQDPADAETAGHRLLVRAGFIRRLAAGHYSLLPPAARVRSKIIEVIRQEMDRIGAQEVLLPALQPAELWRRNGRWDASGEETFRLTDRKGAEAALGTTHEEVVASLATELGSYRRLPQLWYQFQTAFRDEARPRSGLLGLREFTLKDAYSLDADEAALEGSFQAHREAYRRIFQRLGLPVIEAQGPGGSLEFLCPSEAGDDAVVRCPACGYAADAETAASRLAPVTDGPGPEKPERFDTPHAKTIEELTARHGVPADRQIKTLVYRVDGRLTLVLLRGDHALAERKLADATGAAAVRPADPEEIFQTLGAHPGSLGAVTATLPPGSDLPILADEALRGRRDMTTGANTDGVHVRGVDIARDIAVTAWADLRRARAGEPCPSCGQALETTPAIEVAHLRKPGRRCTEALGARVLGPDGTEITPLMGRYSIGVERAIAAIAETGHDDSGLRWPAGIAPFDVAVTLLDPRDDQVTAAAEQIYTALAAAGVETILDDRDERPGAKFADTELIGIPYRVTVGKRGLKSGTVEIKTRATGRTDTVPIPEAAARVTALLKS</sequence>
<dbReference type="PANTHER" id="PTHR42753">
    <property type="entry name" value="MITOCHONDRIAL RIBOSOME PROTEIN L39/PROLYL-TRNA LIGASE FAMILY MEMBER"/>
    <property type="match status" value="1"/>
</dbReference>
<dbReference type="InterPro" id="IPR002314">
    <property type="entry name" value="aa-tRNA-synt_IIb"/>
</dbReference>
<dbReference type="HOGENOM" id="CLU_016739_0_0_11"/>
<evidence type="ECO:0000256" key="10">
    <source>
        <dbReference type="ARBA" id="ARBA00023146"/>
    </source>
</evidence>
<name>D1AD08_THECD</name>
<protein>
    <recommendedName>
        <fullName evidence="4 12">Proline--tRNA ligase</fullName>
        <ecNumber evidence="3 12">6.1.1.15</ecNumber>
    </recommendedName>
</protein>
<keyword evidence="5" id="KW-0963">Cytoplasm</keyword>
<dbReference type="Gene3D" id="3.30.930.10">
    <property type="entry name" value="Bira Bifunctional Protein, Domain 2"/>
    <property type="match status" value="2"/>
</dbReference>
<dbReference type="NCBIfam" id="TIGR00409">
    <property type="entry name" value="proS_fam_II"/>
    <property type="match status" value="1"/>
</dbReference>
<dbReference type="InterPro" id="IPR044140">
    <property type="entry name" value="ProRS_anticodon_short"/>
</dbReference>
<organism evidence="14 15">
    <name type="scientific">Thermomonospora curvata (strain ATCC 19995 / DSM 43183 / JCM 3096 / KCTC 9072 / NBRC 15933 / NCIMB 10081 / Henssen B9)</name>
    <dbReference type="NCBI Taxonomy" id="471852"/>
    <lineage>
        <taxon>Bacteria</taxon>
        <taxon>Bacillati</taxon>
        <taxon>Actinomycetota</taxon>
        <taxon>Actinomycetes</taxon>
        <taxon>Streptosporangiales</taxon>
        <taxon>Thermomonosporaceae</taxon>
        <taxon>Thermomonospora</taxon>
    </lineage>
</organism>
<dbReference type="InterPro" id="IPR050062">
    <property type="entry name" value="Pro-tRNA_synthetase"/>
</dbReference>
<evidence type="ECO:0000256" key="6">
    <source>
        <dbReference type="ARBA" id="ARBA00022598"/>
    </source>
</evidence>
<proteinExistence type="predicted"/>
<dbReference type="InterPro" id="IPR007214">
    <property type="entry name" value="YbaK/aa-tRNA-synth-assoc-dom"/>
</dbReference>
<dbReference type="PANTHER" id="PTHR42753:SF2">
    <property type="entry name" value="PROLINE--TRNA LIGASE"/>
    <property type="match status" value="1"/>
</dbReference>
<keyword evidence="15" id="KW-1185">Reference proteome</keyword>
<comment type="catalytic activity">
    <reaction evidence="11">
        <text>tRNA(Pro) + L-proline + ATP = L-prolyl-tRNA(Pro) + AMP + diphosphate</text>
        <dbReference type="Rhea" id="RHEA:14305"/>
        <dbReference type="Rhea" id="RHEA-COMP:9700"/>
        <dbReference type="Rhea" id="RHEA-COMP:9702"/>
        <dbReference type="ChEBI" id="CHEBI:30616"/>
        <dbReference type="ChEBI" id="CHEBI:33019"/>
        <dbReference type="ChEBI" id="CHEBI:60039"/>
        <dbReference type="ChEBI" id="CHEBI:78442"/>
        <dbReference type="ChEBI" id="CHEBI:78532"/>
        <dbReference type="ChEBI" id="CHEBI:456215"/>
        <dbReference type="EC" id="6.1.1.15"/>
    </reaction>
</comment>
<comment type="subcellular location">
    <subcellularLocation>
        <location evidence="1">Cytoplasm</location>
    </subcellularLocation>
</comment>
<dbReference type="NCBIfam" id="NF006625">
    <property type="entry name" value="PRK09194.1"/>
    <property type="match status" value="1"/>
</dbReference>
<dbReference type="EC" id="6.1.1.15" evidence="3 12"/>
<gene>
    <name evidence="14" type="ordered locus">Tcur_3785</name>
</gene>